<dbReference type="InterPro" id="IPR050545">
    <property type="entry name" value="Mycobact_MmpL"/>
</dbReference>
<dbReference type="AlphaFoldDB" id="A0A840EXD4"/>
<feature type="domain" description="SSD" evidence="8">
    <location>
        <begin position="182"/>
        <end position="347"/>
    </location>
</feature>
<accession>A0A840EXD4</accession>
<evidence type="ECO:0000256" key="2">
    <source>
        <dbReference type="ARBA" id="ARBA00010157"/>
    </source>
</evidence>
<name>A0A840EXD4_9ACTN</name>
<dbReference type="RefSeq" id="WP_183370117.1">
    <property type="nucleotide sequence ID" value="NZ_BAABHL010000037.1"/>
</dbReference>
<evidence type="ECO:0000313" key="10">
    <source>
        <dbReference type="Proteomes" id="UP000551501"/>
    </source>
</evidence>
<evidence type="ECO:0000256" key="5">
    <source>
        <dbReference type="ARBA" id="ARBA00022989"/>
    </source>
</evidence>
<feature type="transmembrane region" description="Helical" evidence="7">
    <location>
        <begin position="189"/>
        <end position="210"/>
    </location>
</feature>
<dbReference type="PROSITE" id="PS50156">
    <property type="entry name" value="SSD"/>
    <property type="match status" value="1"/>
</dbReference>
<dbReference type="PANTHER" id="PTHR33406:SF6">
    <property type="entry name" value="MEMBRANE PROTEIN YDGH-RELATED"/>
    <property type="match status" value="1"/>
</dbReference>
<dbReference type="InterPro" id="IPR000731">
    <property type="entry name" value="SSD"/>
</dbReference>
<comment type="subcellular location">
    <subcellularLocation>
        <location evidence="1">Cell membrane</location>
        <topology evidence="1">Multi-pass membrane protein</topology>
    </subcellularLocation>
</comment>
<evidence type="ECO:0000256" key="6">
    <source>
        <dbReference type="ARBA" id="ARBA00023136"/>
    </source>
</evidence>
<protein>
    <submittedName>
        <fullName evidence="9">RND superfamily putative drug exporter</fullName>
    </submittedName>
</protein>
<feature type="transmembrane region" description="Helical" evidence="7">
    <location>
        <begin position="945"/>
        <end position="967"/>
    </location>
</feature>
<keyword evidence="6 7" id="KW-0472">Membrane</keyword>
<dbReference type="NCBIfam" id="TIGR03057">
    <property type="entry name" value="xxxLxxG_by_4"/>
    <property type="match status" value="1"/>
</dbReference>
<evidence type="ECO:0000256" key="3">
    <source>
        <dbReference type="ARBA" id="ARBA00022475"/>
    </source>
</evidence>
<sequence length="1015" mass="106874">MAHGSSRTFTRVGAFVHRHAWIVLAFWVLLAAALNVTVPQLETTVSQTSADFLPRSLPANKNLEQMSRDFDAPPSNAVSSIVLVNDDGLGPDDEAYYRRLVTRLTDSSDVAYLVDFAGHPVTREAAASPDGKALTLFVAAEGSVGSTRAHHAAQGIRAEMAAADKPAGLQTYYTGPTATLADLFSAIDVSLLIITGVSVALITLILFLVYRRFATAAIPLITLGVGLAVTRPIVSFLGGHGWLPMSNFTIAIMTALVLGAVTDYAIFTLSSYHEARRRCLPVGDAVAAASGRTAPILIASALTIAAACTSMAFTSIGMFRTAGPPTAIAVVIALLIALTLPPALLSLAGRRGLAEPGPSSEKRWRRRGARIIRHAGVYALASLVLLVSCAAILLTQQRNWDESSMFVHANESTRGYDAVYKHFGVNAIAPEYVLIRSDHDLRNTADLAAMELAADAVSRVDGVATVRSITRPDGKPLAESAAGYVPGQVGDRLDDASKQLGEARPDLLRLASGVRQLTAGADEAKARMPELVDGTDQVVTMAGGVLDAMESAQRVVDAATDGRQDLTAAADELRTGLDRIAPAVAQLRRAAAAAQPALDGFDDLFGPLIESRSPASCSADPACAAARAAFDRFDEATGGQARRTLTQLRGAASVPAETSRRVQQSIAPLKDLLGRLQSLLGRLDGRTPDQIRADLARLTAGVGELSAGMTQLSDGLHQVQDGTDQITALTDRLHEGLDLATDYLSTMSAATSSGAGRGFYLPPEAMKDARFVEGARLLISPDGRSARMLVTWDVNPYGSEALARSRDLAPAARKALAETGLKDAEVSNTGLASLSADMNDQLDRDLLVFGLVAVIAVTVVLAVLLRSVVAPLVLVGTVIVSFAAVLGLSTLVWQHIIGIPLDWSVAPVSFMALIAVGADYSMLFASRIAEEAAGRGMTSGMIRGFGSTGSVITTAGIVFALTMFALMSGTTLNLVQIGFTIGLGLLLDILVVRSYLVPATMVLLGDTMWWPRRKA</sequence>
<reference evidence="9 10" key="1">
    <citation type="submission" date="2020-08" db="EMBL/GenBank/DDBJ databases">
        <title>Sequencing the genomes of 1000 actinobacteria strains.</title>
        <authorList>
            <person name="Klenk H.-P."/>
        </authorList>
    </citation>
    <scope>NUCLEOTIDE SEQUENCE [LARGE SCALE GENOMIC DNA]</scope>
    <source>
        <strain evidence="9 10">DSM 45298</strain>
    </source>
</reference>
<feature type="transmembrane region" description="Helical" evidence="7">
    <location>
        <begin position="371"/>
        <end position="394"/>
    </location>
</feature>
<feature type="transmembrane region" description="Helical" evidence="7">
    <location>
        <begin position="846"/>
        <end position="865"/>
    </location>
</feature>
<dbReference type="EMBL" id="JACIFP010000001">
    <property type="protein sequence ID" value="MBB4135008.1"/>
    <property type="molecule type" value="Genomic_DNA"/>
</dbReference>
<feature type="transmembrane region" description="Helical" evidence="7">
    <location>
        <begin position="328"/>
        <end position="350"/>
    </location>
</feature>
<feature type="transmembrane region" description="Helical" evidence="7">
    <location>
        <begin position="979"/>
        <end position="1004"/>
    </location>
</feature>
<evidence type="ECO:0000313" key="9">
    <source>
        <dbReference type="EMBL" id="MBB4135008.1"/>
    </source>
</evidence>
<evidence type="ECO:0000256" key="7">
    <source>
        <dbReference type="SAM" id="Phobius"/>
    </source>
</evidence>
<feature type="transmembrane region" description="Helical" evidence="7">
    <location>
        <begin position="217"/>
        <end position="238"/>
    </location>
</feature>
<dbReference type="PANTHER" id="PTHR33406">
    <property type="entry name" value="MEMBRANE PROTEIN MJ1562-RELATED"/>
    <property type="match status" value="1"/>
</dbReference>
<comment type="similarity">
    <text evidence="2">Belongs to the resistance-nodulation-cell division (RND) (TC 2.A.6) family. MmpL subfamily.</text>
</comment>
<proteinExistence type="inferred from homology"/>
<keyword evidence="4 7" id="KW-0812">Transmembrane</keyword>
<feature type="transmembrane region" description="Helical" evidence="7">
    <location>
        <begin position="293"/>
        <end position="316"/>
    </location>
</feature>
<dbReference type="Pfam" id="PF03176">
    <property type="entry name" value="MMPL"/>
    <property type="match status" value="2"/>
</dbReference>
<comment type="caution">
    <text evidence="9">The sequence shown here is derived from an EMBL/GenBank/DDBJ whole genome shotgun (WGS) entry which is preliminary data.</text>
</comment>
<evidence type="ECO:0000256" key="1">
    <source>
        <dbReference type="ARBA" id="ARBA00004651"/>
    </source>
</evidence>
<keyword evidence="3" id="KW-1003">Cell membrane</keyword>
<dbReference type="GO" id="GO:0005886">
    <property type="term" value="C:plasma membrane"/>
    <property type="evidence" value="ECO:0007669"/>
    <property type="project" value="UniProtKB-SubCell"/>
</dbReference>
<evidence type="ECO:0000259" key="8">
    <source>
        <dbReference type="PROSITE" id="PS50156"/>
    </source>
</evidence>
<dbReference type="Gene3D" id="1.20.1640.10">
    <property type="entry name" value="Multidrug efflux transporter AcrB transmembrane domain"/>
    <property type="match status" value="2"/>
</dbReference>
<feature type="transmembrane region" description="Helical" evidence="7">
    <location>
        <begin position="905"/>
        <end position="925"/>
    </location>
</feature>
<dbReference type="Proteomes" id="UP000551501">
    <property type="component" value="Unassembled WGS sequence"/>
</dbReference>
<dbReference type="InterPro" id="IPR004869">
    <property type="entry name" value="MMPL_dom"/>
</dbReference>
<keyword evidence="5 7" id="KW-1133">Transmembrane helix</keyword>
<feature type="transmembrane region" description="Helical" evidence="7">
    <location>
        <begin position="20"/>
        <end position="38"/>
    </location>
</feature>
<organism evidence="9 10">
    <name type="scientific">Gordonia humi</name>
    <dbReference type="NCBI Taxonomy" id="686429"/>
    <lineage>
        <taxon>Bacteria</taxon>
        <taxon>Bacillati</taxon>
        <taxon>Actinomycetota</taxon>
        <taxon>Actinomycetes</taxon>
        <taxon>Mycobacteriales</taxon>
        <taxon>Gordoniaceae</taxon>
        <taxon>Gordonia</taxon>
    </lineage>
</organism>
<dbReference type="SUPFAM" id="SSF82866">
    <property type="entry name" value="Multidrug efflux transporter AcrB transmembrane domain"/>
    <property type="match status" value="2"/>
</dbReference>
<dbReference type="InterPro" id="IPR023908">
    <property type="entry name" value="xxxLxxG_rpt"/>
</dbReference>
<feature type="transmembrane region" description="Helical" evidence="7">
    <location>
        <begin position="250"/>
        <end position="272"/>
    </location>
</feature>
<keyword evidence="10" id="KW-1185">Reference proteome</keyword>
<gene>
    <name evidence="9" type="ORF">BKA16_001560</name>
</gene>
<feature type="transmembrane region" description="Helical" evidence="7">
    <location>
        <begin position="872"/>
        <end position="893"/>
    </location>
</feature>
<evidence type="ECO:0000256" key="4">
    <source>
        <dbReference type="ARBA" id="ARBA00022692"/>
    </source>
</evidence>